<proteinExistence type="predicted"/>
<dbReference type="SUPFAM" id="SSF47616">
    <property type="entry name" value="GST C-terminal domain-like"/>
    <property type="match status" value="1"/>
</dbReference>
<dbReference type="RefSeq" id="WP_249847028.1">
    <property type="nucleotide sequence ID" value="NZ_JAMGBD010000001.1"/>
</dbReference>
<dbReference type="CDD" id="cd00299">
    <property type="entry name" value="GST_C_family"/>
    <property type="match status" value="1"/>
</dbReference>
<keyword evidence="6" id="KW-1185">Reference proteome</keyword>
<comment type="caution">
    <text evidence="5">The sequence shown here is derived from an EMBL/GenBank/DDBJ whole genome shotgun (WGS) entry which is preliminary data.</text>
</comment>
<feature type="domain" description="GST N-terminal" evidence="3">
    <location>
        <begin position="1"/>
        <end position="77"/>
    </location>
</feature>
<dbReference type="SUPFAM" id="SSF52833">
    <property type="entry name" value="Thioredoxin-like"/>
    <property type="match status" value="1"/>
</dbReference>
<evidence type="ECO:0000259" key="4">
    <source>
        <dbReference type="PROSITE" id="PS50405"/>
    </source>
</evidence>
<organism evidence="5 6">
    <name type="scientific">Sphingomonas alba</name>
    <dbReference type="NCBI Taxonomy" id="2908208"/>
    <lineage>
        <taxon>Bacteria</taxon>
        <taxon>Pseudomonadati</taxon>
        <taxon>Pseudomonadota</taxon>
        <taxon>Alphaproteobacteria</taxon>
        <taxon>Sphingomonadales</taxon>
        <taxon>Sphingomonadaceae</taxon>
        <taxon>Sphingomonas</taxon>
    </lineage>
</organism>
<dbReference type="PANTHER" id="PTHR43917:SF8">
    <property type="entry name" value="GH16740P-RELATED"/>
    <property type="match status" value="1"/>
</dbReference>
<evidence type="ECO:0000256" key="2">
    <source>
        <dbReference type="ARBA" id="ARBA00022490"/>
    </source>
</evidence>
<feature type="domain" description="GST C-terminal" evidence="4">
    <location>
        <begin position="82"/>
        <end position="216"/>
    </location>
</feature>
<evidence type="ECO:0000256" key="1">
    <source>
        <dbReference type="ARBA" id="ARBA00004496"/>
    </source>
</evidence>
<keyword evidence="2" id="KW-0963">Cytoplasm</keyword>
<dbReference type="Gene3D" id="3.40.30.10">
    <property type="entry name" value="Glutaredoxin"/>
    <property type="match status" value="1"/>
</dbReference>
<dbReference type="EMBL" id="JAMGBD010000001">
    <property type="protein sequence ID" value="MCL6683084.1"/>
    <property type="molecule type" value="Genomic_DNA"/>
</dbReference>
<dbReference type="Proteomes" id="UP001165363">
    <property type="component" value="Unassembled WGS sequence"/>
</dbReference>
<dbReference type="SFLD" id="SFLDG00358">
    <property type="entry name" value="Main_(cytGST)"/>
    <property type="match status" value="1"/>
</dbReference>
<dbReference type="PROSITE" id="PS50405">
    <property type="entry name" value="GST_CTER"/>
    <property type="match status" value="1"/>
</dbReference>
<dbReference type="InterPro" id="IPR040079">
    <property type="entry name" value="Glutathione_S-Trfase"/>
</dbReference>
<comment type="subcellular location">
    <subcellularLocation>
        <location evidence="1">Cytoplasm</location>
    </subcellularLocation>
</comment>
<dbReference type="PANTHER" id="PTHR43917">
    <property type="match status" value="1"/>
</dbReference>
<evidence type="ECO:0000313" key="5">
    <source>
        <dbReference type="EMBL" id="MCL6683084.1"/>
    </source>
</evidence>
<accession>A0ABT0RLD4</accession>
<dbReference type="InterPro" id="IPR051369">
    <property type="entry name" value="GST_Theta"/>
</dbReference>
<name>A0ABT0RLD4_9SPHN</name>
<dbReference type="Pfam" id="PF13417">
    <property type="entry name" value="GST_N_3"/>
    <property type="match status" value="1"/>
</dbReference>
<dbReference type="InterPro" id="IPR004046">
    <property type="entry name" value="GST_C"/>
</dbReference>
<dbReference type="CDD" id="cd00570">
    <property type="entry name" value="GST_N_family"/>
    <property type="match status" value="1"/>
</dbReference>
<sequence length="216" mass="23865">MILYGSTLSPFVRKVMAFAGEKGVEIELKPTGAPNHEPDFCAASPFKKMPALKDGDYELADSSAIIHYLEAKYPEPALIPAEPRARGRTIWFEEFSDTILFGCGAKVFFNRVVAPYFLKREGDEAAAECAIRDELPPIMAYLESIVPGETGYLVGDSITLADIAVAGPFANFRHTEVSIDDYPRTAAYVRRILARPSFSQWIEREAAILAKVREAA</sequence>
<evidence type="ECO:0000313" key="6">
    <source>
        <dbReference type="Proteomes" id="UP001165363"/>
    </source>
</evidence>
<dbReference type="Pfam" id="PF14497">
    <property type="entry name" value="GST_C_3"/>
    <property type="match status" value="1"/>
</dbReference>
<dbReference type="Gene3D" id="1.20.1050.10">
    <property type="match status" value="1"/>
</dbReference>
<dbReference type="InterPro" id="IPR036249">
    <property type="entry name" value="Thioredoxin-like_sf"/>
</dbReference>
<dbReference type="PROSITE" id="PS50404">
    <property type="entry name" value="GST_NTER"/>
    <property type="match status" value="1"/>
</dbReference>
<gene>
    <name evidence="5" type="ORF">LZ536_04080</name>
</gene>
<dbReference type="InterPro" id="IPR036282">
    <property type="entry name" value="Glutathione-S-Trfase_C_sf"/>
</dbReference>
<evidence type="ECO:0000259" key="3">
    <source>
        <dbReference type="PROSITE" id="PS50404"/>
    </source>
</evidence>
<dbReference type="InterPro" id="IPR004045">
    <property type="entry name" value="Glutathione_S-Trfase_N"/>
</dbReference>
<reference evidence="5" key="1">
    <citation type="submission" date="2022-05" db="EMBL/GenBank/DDBJ databases">
        <authorList>
            <person name="Jo J.-H."/>
            <person name="Im W.-T."/>
        </authorList>
    </citation>
    <scope>NUCLEOTIDE SEQUENCE</scope>
    <source>
        <strain evidence="5">SE158</strain>
    </source>
</reference>
<protein>
    <submittedName>
        <fullName evidence="5">Glutathione S-transferase family protein</fullName>
    </submittedName>
</protein>
<dbReference type="InterPro" id="IPR010987">
    <property type="entry name" value="Glutathione-S-Trfase_C-like"/>
</dbReference>
<dbReference type="SFLD" id="SFLDS00019">
    <property type="entry name" value="Glutathione_Transferase_(cytos"/>
    <property type="match status" value="1"/>
</dbReference>